<dbReference type="SMART" id="SM00062">
    <property type="entry name" value="PBPb"/>
    <property type="match status" value="1"/>
</dbReference>
<dbReference type="STRING" id="1121455.SAMN02745728_00965"/>
<dbReference type="RefSeq" id="WP_072696671.1">
    <property type="nucleotide sequence ID" value="NZ_FRDI01000004.1"/>
</dbReference>
<feature type="domain" description="Solute-binding protein family 3/N-terminal" evidence="3">
    <location>
        <begin position="24"/>
        <end position="247"/>
    </location>
</feature>
<reference evidence="4 5" key="1">
    <citation type="submission" date="2016-12" db="EMBL/GenBank/DDBJ databases">
        <authorList>
            <person name="Song W.-J."/>
            <person name="Kurnit D.M."/>
        </authorList>
    </citation>
    <scope>NUCLEOTIDE SEQUENCE [LARGE SCALE GENOMIC DNA]</scope>
    <source>
        <strain evidence="4 5">DSM 11393</strain>
    </source>
</reference>
<evidence type="ECO:0000313" key="5">
    <source>
        <dbReference type="Proteomes" id="UP000186469"/>
    </source>
</evidence>
<keyword evidence="5" id="KW-1185">Reference proteome</keyword>
<evidence type="ECO:0000256" key="1">
    <source>
        <dbReference type="ARBA" id="ARBA00022729"/>
    </source>
</evidence>
<proteinExistence type="predicted"/>
<dbReference type="Proteomes" id="UP000186469">
    <property type="component" value="Unassembled WGS sequence"/>
</dbReference>
<dbReference type="InterPro" id="IPR001638">
    <property type="entry name" value="Solute-binding_3/MltF_N"/>
</dbReference>
<organism evidence="4 5">
    <name type="scientific">Desulfovibrio litoralis DSM 11393</name>
    <dbReference type="NCBI Taxonomy" id="1121455"/>
    <lineage>
        <taxon>Bacteria</taxon>
        <taxon>Pseudomonadati</taxon>
        <taxon>Thermodesulfobacteriota</taxon>
        <taxon>Desulfovibrionia</taxon>
        <taxon>Desulfovibrionales</taxon>
        <taxon>Desulfovibrionaceae</taxon>
        <taxon>Desulfovibrio</taxon>
    </lineage>
</organism>
<dbReference type="PANTHER" id="PTHR35936">
    <property type="entry name" value="MEMBRANE-BOUND LYTIC MUREIN TRANSGLYCOSYLASE F"/>
    <property type="match status" value="1"/>
</dbReference>
<dbReference type="SUPFAM" id="SSF53850">
    <property type="entry name" value="Periplasmic binding protein-like II"/>
    <property type="match status" value="1"/>
</dbReference>
<feature type="chain" id="PRO_5012726308" evidence="2">
    <location>
        <begin position="21"/>
        <end position="249"/>
    </location>
</feature>
<dbReference type="PANTHER" id="PTHR35936:SF19">
    <property type="entry name" value="AMINO-ACID-BINDING PROTEIN YXEM-RELATED"/>
    <property type="match status" value="1"/>
</dbReference>
<evidence type="ECO:0000259" key="3">
    <source>
        <dbReference type="SMART" id="SM00062"/>
    </source>
</evidence>
<gene>
    <name evidence="4" type="ORF">SAMN02745728_00965</name>
</gene>
<feature type="signal peptide" evidence="2">
    <location>
        <begin position="1"/>
        <end position="20"/>
    </location>
</feature>
<sequence length="249" mass="27888">MRSFLLALIFTMIFTSLSLAQQPVLRIGIDAPYPPFAYNDPKTGKLTGFDFDMAEALCKELNRKCEISVVPFDDIIPNIVAGKLDIGVAGMAKKPEREALVLFSDKYFRSSSMFISLSSIKEITPEVLKGKKIGVQSQTTQEDFLKKSYGDIATIVPMKSFDDIIQAAINKDIDLAFIDGLPGYEFLRTPKGEQFDIAGEPIKLGDGSCVVLDKKLTQERDAINKAILKLRNSGEYQQINRKYFEFDIY</sequence>
<keyword evidence="1 2" id="KW-0732">Signal</keyword>
<dbReference type="OrthoDB" id="5431130at2"/>
<dbReference type="EMBL" id="FRDI01000004">
    <property type="protein sequence ID" value="SHN59083.1"/>
    <property type="molecule type" value="Genomic_DNA"/>
</dbReference>
<name>A0A1M7SKS3_9BACT</name>
<evidence type="ECO:0000256" key="2">
    <source>
        <dbReference type="SAM" id="SignalP"/>
    </source>
</evidence>
<dbReference type="Gene3D" id="3.40.190.10">
    <property type="entry name" value="Periplasmic binding protein-like II"/>
    <property type="match status" value="2"/>
</dbReference>
<dbReference type="Pfam" id="PF00497">
    <property type="entry name" value="SBP_bac_3"/>
    <property type="match status" value="1"/>
</dbReference>
<evidence type="ECO:0000313" key="4">
    <source>
        <dbReference type="EMBL" id="SHN59083.1"/>
    </source>
</evidence>
<dbReference type="AlphaFoldDB" id="A0A1M7SKS3"/>
<accession>A0A1M7SKS3</accession>
<protein>
    <submittedName>
        <fullName evidence="4">Arginine/ornithine transport system substrate-binding protein</fullName>
    </submittedName>
</protein>